<evidence type="ECO:0000313" key="2">
    <source>
        <dbReference type="EMBL" id="CAH0401724.1"/>
    </source>
</evidence>
<name>A0ABN8AZ41_CHISP</name>
<reference evidence="2" key="1">
    <citation type="submission" date="2021-12" db="EMBL/GenBank/DDBJ databases">
        <authorList>
            <person name="King R."/>
        </authorList>
    </citation>
    <scope>NUCLEOTIDE SEQUENCE</scope>
</reference>
<dbReference type="Pfam" id="PF18701">
    <property type="entry name" value="DUF5641"/>
    <property type="match status" value="1"/>
</dbReference>
<keyword evidence="3" id="KW-1185">Reference proteome</keyword>
<organism evidence="2 3">
    <name type="scientific">Chilo suppressalis</name>
    <name type="common">Asiatic rice borer moth</name>
    <dbReference type="NCBI Taxonomy" id="168631"/>
    <lineage>
        <taxon>Eukaryota</taxon>
        <taxon>Metazoa</taxon>
        <taxon>Ecdysozoa</taxon>
        <taxon>Arthropoda</taxon>
        <taxon>Hexapoda</taxon>
        <taxon>Insecta</taxon>
        <taxon>Pterygota</taxon>
        <taxon>Neoptera</taxon>
        <taxon>Endopterygota</taxon>
        <taxon>Lepidoptera</taxon>
        <taxon>Glossata</taxon>
        <taxon>Ditrysia</taxon>
        <taxon>Pyraloidea</taxon>
        <taxon>Crambidae</taxon>
        <taxon>Crambinae</taxon>
        <taxon>Chilo</taxon>
    </lineage>
</organism>
<dbReference type="EMBL" id="OU963895">
    <property type="protein sequence ID" value="CAH0401724.1"/>
    <property type="molecule type" value="Genomic_DNA"/>
</dbReference>
<sequence>MSKATPLASYISAQRYAINLPYLLIDSLTGTACPLQLCPNVGELDMPAAKVLSSRPRDVASIRSGDPVLIRDGDLPRGTWPRGVAEATFPGRDGIARVVDIWTAVNVSYSRMMTIQATERIHTLNLNINSA</sequence>
<protein>
    <recommendedName>
        <fullName evidence="1">DUF5641 domain-containing protein</fullName>
    </recommendedName>
</protein>
<accession>A0ABN8AZ41</accession>
<evidence type="ECO:0000313" key="3">
    <source>
        <dbReference type="Proteomes" id="UP001153292"/>
    </source>
</evidence>
<evidence type="ECO:0000259" key="1">
    <source>
        <dbReference type="Pfam" id="PF18701"/>
    </source>
</evidence>
<proteinExistence type="predicted"/>
<dbReference type="InterPro" id="IPR040676">
    <property type="entry name" value="DUF5641"/>
</dbReference>
<dbReference type="Proteomes" id="UP001153292">
    <property type="component" value="Chromosome 2"/>
</dbReference>
<gene>
    <name evidence="2" type="ORF">CHILSU_LOCUS4957</name>
</gene>
<feature type="domain" description="DUF5641" evidence="1">
    <location>
        <begin position="60"/>
        <end position="111"/>
    </location>
</feature>